<protein>
    <submittedName>
        <fullName evidence="1">Uncharacterized protein</fullName>
    </submittedName>
</protein>
<reference evidence="1" key="2">
    <citation type="submission" date="2023-03" db="EMBL/GenBank/DDBJ databases">
        <authorList>
            <person name="Inwood S.N."/>
            <person name="Skelly J.G."/>
            <person name="Guhlin J."/>
            <person name="Harrop T.W.R."/>
            <person name="Goldson S.G."/>
            <person name="Dearden P.K."/>
        </authorList>
    </citation>
    <scope>NUCLEOTIDE SEQUENCE</scope>
    <source>
        <strain evidence="1">Irish</strain>
        <tissue evidence="1">Whole body</tissue>
    </source>
</reference>
<organism evidence="1 2">
    <name type="scientific">Microctonus aethiopoides</name>
    <dbReference type="NCBI Taxonomy" id="144406"/>
    <lineage>
        <taxon>Eukaryota</taxon>
        <taxon>Metazoa</taxon>
        <taxon>Ecdysozoa</taxon>
        <taxon>Arthropoda</taxon>
        <taxon>Hexapoda</taxon>
        <taxon>Insecta</taxon>
        <taxon>Pterygota</taxon>
        <taxon>Neoptera</taxon>
        <taxon>Endopterygota</taxon>
        <taxon>Hymenoptera</taxon>
        <taxon>Apocrita</taxon>
        <taxon>Ichneumonoidea</taxon>
        <taxon>Braconidae</taxon>
        <taxon>Euphorinae</taxon>
        <taxon>Microctonus</taxon>
    </lineage>
</organism>
<evidence type="ECO:0000313" key="1">
    <source>
        <dbReference type="EMBL" id="KAK0156675.1"/>
    </source>
</evidence>
<dbReference type="Proteomes" id="UP001168990">
    <property type="component" value="Unassembled WGS sequence"/>
</dbReference>
<comment type="caution">
    <text evidence="1">The sequence shown here is derived from an EMBL/GenBank/DDBJ whole genome shotgun (WGS) entry which is preliminary data.</text>
</comment>
<keyword evidence="2" id="KW-1185">Reference proteome</keyword>
<dbReference type="AlphaFoldDB" id="A0AA39EWE1"/>
<accession>A0AA39EWE1</accession>
<proteinExistence type="predicted"/>
<sequence>MWRKSLHEIKPRRRRDRLMMVCNEVDDDHNANIPLLVTADDVEDASQYVRNNEDGNVQGQNEMDLLLQIIDNNEQGGQCINVVENERYAEQ</sequence>
<feature type="non-terminal residue" evidence="1">
    <location>
        <position position="91"/>
    </location>
</feature>
<name>A0AA39EWE1_9HYME</name>
<reference evidence="1" key="1">
    <citation type="journal article" date="2023" name="bioRxiv">
        <title>Scaffold-level genome assemblies of two parasitoid biocontrol wasps reveal the parthenogenesis mechanism and an associated novel virus.</title>
        <authorList>
            <person name="Inwood S."/>
            <person name="Skelly J."/>
            <person name="Guhlin J."/>
            <person name="Harrop T."/>
            <person name="Goldson S."/>
            <person name="Dearden P."/>
        </authorList>
    </citation>
    <scope>NUCLEOTIDE SEQUENCE</scope>
    <source>
        <strain evidence="1">Irish</strain>
        <tissue evidence="1">Whole body</tissue>
    </source>
</reference>
<dbReference type="EMBL" id="JAQQBS010002768">
    <property type="protein sequence ID" value="KAK0156675.1"/>
    <property type="molecule type" value="Genomic_DNA"/>
</dbReference>
<evidence type="ECO:0000313" key="2">
    <source>
        <dbReference type="Proteomes" id="UP001168990"/>
    </source>
</evidence>
<gene>
    <name evidence="1" type="ORF">PV328_012449</name>
</gene>